<evidence type="ECO:0000256" key="5">
    <source>
        <dbReference type="ARBA" id="ARBA00017710"/>
    </source>
</evidence>
<dbReference type="CDD" id="cd07034">
    <property type="entry name" value="TPP_PYR_PFOR_IOR-alpha_like"/>
    <property type="match status" value="1"/>
</dbReference>
<keyword evidence="6" id="KW-0813">Transport</keyword>
<comment type="caution">
    <text evidence="16">The sequence shown here is derived from an EMBL/GenBank/DDBJ whole genome shotgun (WGS) entry which is preliminary data.</text>
</comment>
<comment type="function">
    <text evidence="2">Catalyzes the ferredoxin-dependent oxidative decarboxylation of arylpyruvates.</text>
</comment>
<accession>A0A0F9L0T3</accession>
<evidence type="ECO:0000256" key="14">
    <source>
        <dbReference type="ARBA" id="ARBA00048332"/>
    </source>
</evidence>
<keyword evidence="8" id="KW-0479">Metal-binding</keyword>
<dbReference type="CDD" id="cd02008">
    <property type="entry name" value="TPP_IOR_alpha"/>
    <property type="match status" value="1"/>
</dbReference>
<dbReference type="InterPro" id="IPR011766">
    <property type="entry name" value="TPP_enzyme_TPP-bd"/>
</dbReference>
<dbReference type="SUPFAM" id="SSF52922">
    <property type="entry name" value="TK C-terminal domain-like"/>
    <property type="match status" value="1"/>
</dbReference>
<dbReference type="Pfam" id="PF02775">
    <property type="entry name" value="TPP_enzyme_C"/>
    <property type="match status" value="1"/>
</dbReference>
<feature type="domain" description="4Fe-4S ferredoxin-type" evidence="15">
    <location>
        <begin position="606"/>
        <end position="635"/>
    </location>
</feature>
<evidence type="ECO:0000256" key="4">
    <source>
        <dbReference type="ARBA" id="ARBA00012812"/>
    </source>
</evidence>
<dbReference type="FunFam" id="3.40.50.970:FF:000039">
    <property type="entry name" value="Indolepyruvate oxidoreductase subunit IorA"/>
    <property type="match status" value="1"/>
</dbReference>
<evidence type="ECO:0000256" key="9">
    <source>
        <dbReference type="ARBA" id="ARBA00022982"/>
    </source>
</evidence>
<comment type="catalytic activity">
    <reaction evidence="14">
        <text>indole-3-pyruvate + 2 oxidized [2Fe-2S]-[ferredoxin] + CoA = (indol-3-yl)acetyl-CoA + 2 reduced [2Fe-2S]-[ferredoxin] + CO2 + H(+)</text>
        <dbReference type="Rhea" id="RHEA:12645"/>
        <dbReference type="Rhea" id="RHEA-COMP:10000"/>
        <dbReference type="Rhea" id="RHEA-COMP:10001"/>
        <dbReference type="ChEBI" id="CHEBI:15378"/>
        <dbReference type="ChEBI" id="CHEBI:16526"/>
        <dbReference type="ChEBI" id="CHEBI:17640"/>
        <dbReference type="ChEBI" id="CHEBI:33737"/>
        <dbReference type="ChEBI" id="CHEBI:33738"/>
        <dbReference type="ChEBI" id="CHEBI:57271"/>
        <dbReference type="ChEBI" id="CHEBI:57287"/>
        <dbReference type="EC" id="1.2.7.8"/>
    </reaction>
</comment>
<comment type="subunit">
    <text evidence="3">Heterodimer of the IorA and IorB subunits.</text>
</comment>
<dbReference type="EC" id="1.2.7.8" evidence="4"/>
<keyword evidence="11" id="KW-0408">Iron</keyword>
<dbReference type="Gene3D" id="3.30.70.20">
    <property type="match status" value="1"/>
</dbReference>
<dbReference type="InterPro" id="IPR029061">
    <property type="entry name" value="THDP-binding"/>
</dbReference>
<protein>
    <recommendedName>
        <fullName evidence="5">Indolepyruvate oxidoreductase subunit IorA</fullName>
        <ecNumber evidence="4">1.2.7.8</ecNumber>
    </recommendedName>
    <alternativeName>
        <fullName evidence="13">Indolepyruvate ferredoxin oxidoreductase subunit alpha</fullName>
    </alternativeName>
</protein>
<evidence type="ECO:0000256" key="8">
    <source>
        <dbReference type="ARBA" id="ARBA00022723"/>
    </source>
</evidence>
<dbReference type="PANTHER" id="PTHR43710:SF7">
    <property type="entry name" value="INDOLEPYRUVATE OXIDOREDUCTASE SUBUNIT IORA"/>
    <property type="match status" value="1"/>
</dbReference>
<dbReference type="InterPro" id="IPR002880">
    <property type="entry name" value="Pyrv_Fd/Flavodoxin_OxRdtase_N"/>
</dbReference>
<evidence type="ECO:0000256" key="6">
    <source>
        <dbReference type="ARBA" id="ARBA00022448"/>
    </source>
</evidence>
<keyword evidence="9" id="KW-0249">Electron transport</keyword>
<gene>
    <name evidence="16" type="ORF">LCGC14_1571190</name>
</gene>
<dbReference type="PROSITE" id="PS51379">
    <property type="entry name" value="4FE4S_FER_2"/>
    <property type="match status" value="1"/>
</dbReference>
<dbReference type="PANTHER" id="PTHR43710">
    <property type="entry name" value="2-HYDROXYACYL-COA LYASE"/>
    <property type="match status" value="1"/>
</dbReference>
<dbReference type="AlphaFoldDB" id="A0A0F9L0T3"/>
<dbReference type="PROSITE" id="PS00198">
    <property type="entry name" value="4FE4S_FER_1"/>
    <property type="match status" value="1"/>
</dbReference>
<evidence type="ECO:0000256" key="13">
    <source>
        <dbReference type="ARBA" id="ARBA00030514"/>
    </source>
</evidence>
<dbReference type="GO" id="GO:0046872">
    <property type="term" value="F:metal ion binding"/>
    <property type="evidence" value="ECO:0007669"/>
    <property type="project" value="UniProtKB-KW"/>
</dbReference>
<dbReference type="SUPFAM" id="SSF52518">
    <property type="entry name" value="Thiamin diphosphate-binding fold (THDP-binding)"/>
    <property type="match status" value="2"/>
</dbReference>
<dbReference type="InterPro" id="IPR017896">
    <property type="entry name" value="4Fe4S_Fe-S-bd"/>
</dbReference>
<dbReference type="InterPro" id="IPR017721">
    <property type="entry name" value="IorA"/>
</dbReference>
<evidence type="ECO:0000256" key="7">
    <source>
        <dbReference type="ARBA" id="ARBA00022485"/>
    </source>
</evidence>
<evidence type="ECO:0000256" key="11">
    <source>
        <dbReference type="ARBA" id="ARBA00023004"/>
    </source>
</evidence>
<evidence type="ECO:0000256" key="3">
    <source>
        <dbReference type="ARBA" id="ARBA00011238"/>
    </source>
</evidence>
<dbReference type="InterPro" id="IPR009014">
    <property type="entry name" value="Transketo_C/PFOR_II"/>
</dbReference>
<dbReference type="Gene3D" id="3.40.50.970">
    <property type="match status" value="2"/>
</dbReference>
<comment type="cofactor">
    <cofactor evidence="1">
        <name>[4Fe-4S] cluster</name>
        <dbReference type="ChEBI" id="CHEBI:49883"/>
    </cofactor>
</comment>
<proteinExistence type="predicted"/>
<dbReference type="GO" id="GO:0051539">
    <property type="term" value="F:4 iron, 4 sulfur cluster binding"/>
    <property type="evidence" value="ECO:0007669"/>
    <property type="project" value="UniProtKB-KW"/>
</dbReference>
<dbReference type="Pfam" id="PF01855">
    <property type="entry name" value="POR_N"/>
    <property type="match status" value="1"/>
</dbReference>
<evidence type="ECO:0000256" key="2">
    <source>
        <dbReference type="ARBA" id="ARBA00002995"/>
    </source>
</evidence>
<dbReference type="GO" id="GO:0043805">
    <property type="term" value="F:indolepyruvate ferredoxin oxidoreductase activity"/>
    <property type="evidence" value="ECO:0007669"/>
    <property type="project" value="UniProtKB-EC"/>
</dbReference>
<dbReference type="EMBL" id="LAZR01012256">
    <property type="protein sequence ID" value="KKM27788.1"/>
    <property type="molecule type" value="Genomic_DNA"/>
</dbReference>
<keyword evidence="10" id="KW-0560">Oxidoreductase</keyword>
<dbReference type="SUPFAM" id="SSF54862">
    <property type="entry name" value="4Fe-4S ferredoxins"/>
    <property type="match status" value="1"/>
</dbReference>
<keyword evidence="12" id="KW-0411">Iron-sulfur</keyword>
<evidence type="ECO:0000313" key="16">
    <source>
        <dbReference type="EMBL" id="KKM27788.1"/>
    </source>
</evidence>
<dbReference type="InterPro" id="IPR017900">
    <property type="entry name" value="4Fe4S_Fe_S_CS"/>
</dbReference>
<sequence>MIKDTRFTRTEGKVLMLGNEALVRGCLEAGVSYVSQYPGTPTSDIGEYFHQVIRENPEIGEYLIHHWAVNEAVATSACAGVSWTGCRSFNPMKHVGLNVASDALSVIALNGPNPGGMVISVGSDPGSLGSHQEQNERFYSWMLHLPTLEPHTPQECKDLVKLAFELSEKFDLVINIRTSTRSAHSRGFVELGPLIKGKKKGEFIRNIPKFNSLPPHAINNHVRLYERIEKLREIIPGLGLNKIINGENNVGIITSGMPFGYTIEALNQLELNNVPILKLGVIYPLNHVEITSYIQNLEKVIIIEELEPFLEVKIAEIAQKYKIDVEIIGQKYFPKHNEYSTGLVTTCLAEIFGKQPNDQITKALDYFNSYKEIIPSRFPTFCAGCPERATLYSILKATNNLTNTVICGDIGCYVMSFFPPQLCSDLIICMSGGISSAIGMSAKTDQNVVAFIGDSTFFHTGMAPLVEAVGYNSNLLLIIFENSWTAMTGHQDDVLRHLIKRGFSIEKICRAIGVPWLRVGDSYHPKKLTNTIEEALKIKGLKVIIIKRECGLQAHKWRMAQIKSLQEDGERVQDVSYFIGGCSMCHECSKILSCPAIRRVKNEGIEEMQIDQDRCISCGVCYEICPNGAIRKSIINVFGEEVPFREI</sequence>
<keyword evidence="7" id="KW-0004">4Fe-4S</keyword>
<dbReference type="GO" id="GO:0030976">
    <property type="term" value="F:thiamine pyrophosphate binding"/>
    <property type="evidence" value="ECO:0007669"/>
    <property type="project" value="InterPro"/>
</dbReference>
<evidence type="ECO:0000256" key="10">
    <source>
        <dbReference type="ARBA" id="ARBA00023002"/>
    </source>
</evidence>
<organism evidence="16">
    <name type="scientific">marine sediment metagenome</name>
    <dbReference type="NCBI Taxonomy" id="412755"/>
    <lineage>
        <taxon>unclassified sequences</taxon>
        <taxon>metagenomes</taxon>
        <taxon>ecological metagenomes</taxon>
    </lineage>
</organism>
<dbReference type="PIRSF" id="PIRSF006439">
    <property type="entry name" value="Indolepyruvate_ferr_oxidored"/>
    <property type="match status" value="1"/>
</dbReference>
<evidence type="ECO:0000256" key="1">
    <source>
        <dbReference type="ARBA" id="ARBA00001966"/>
    </source>
</evidence>
<reference evidence="16" key="1">
    <citation type="journal article" date="2015" name="Nature">
        <title>Complex archaea that bridge the gap between prokaryotes and eukaryotes.</title>
        <authorList>
            <person name="Spang A."/>
            <person name="Saw J.H."/>
            <person name="Jorgensen S.L."/>
            <person name="Zaremba-Niedzwiedzka K."/>
            <person name="Martijn J."/>
            <person name="Lind A.E."/>
            <person name="van Eijk R."/>
            <person name="Schleper C."/>
            <person name="Guy L."/>
            <person name="Ettema T.J."/>
        </authorList>
    </citation>
    <scope>NUCLEOTIDE SEQUENCE</scope>
</reference>
<dbReference type="Pfam" id="PF00037">
    <property type="entry name" value="Fer4"/>
    <property type="match status" value="1"/>
</dbReference>
<evidence type="ECO:0000259" key="15">
    <source>
        <dbReference type="PROSITE" id="PS51379"/>
    </source>
</evidence>
<dbReference type="InterPro" id="IPR045025">
    <property type="entry name" value="HACL1-like"/>
</dbReference>
<evidence type="ECO:0000256" key="12">
    <source>
        <dbReference type="ARBA" id="ARBA00023014"/>
    </source>
</evidence>
<name>A0A0F9L0T3_9ZZZZ</name>